<keyword evidence="2" id="KW-1185">Reference proteome</keyword>
<accession>A0ABX0J9U3</accession>
<protein>
    <submittedName>
        <fullName evidence="1">Uncharacterized protein</fullName>
    </submittedName>
</protein>
<dbReference type="EMBL" id="JAAOIW010000011">
    <property type="protein sequence ID" value="NHN33200.1"/>
    <property type="molecule type" value="Genomic_DNA"/>
</dbReference>
<gene>
    <name evidence="1" type="ORF">G9U52_25640</name>
</gene>
<dbReference type="RefSeq" id="WP_166153512.1">
    <property type="nucleotide sequence ID" value="NZ_JAAOIW010000011.1"/>
</dbReference>
<comment type="caution">
    <text evidence="1">The sequence shown here is derived from an EMBL/GenBank/DDBJ whole genome shotgun (WGS) entry which is preliminary data.</text>
</comment>
<organism evidence="1 2">
    <name type="scientific">Paenibacillus agricola</name>
    <dbReference type="NCBI Taxonomy" id="2716264"/>
    <lineage>
        <taxon>Bacteria</taxon>
        <taxon>Bacillati</taxon>
        <taxon>Bacillota</taxon>
        <taxon>Bacilli</taxon>
        <taxon>Bacillales</taxon>
        <taxon>Paenibacillaceae</taxon>
        <taxon>Paenibacillus</taxon>
    </lineage>
</organism>
<proteinExistence type="predicted"/>
<name>A0ABX0J9U3_9BACL</name>
<reference evidence="1" key="1">
    <citation type="submission" date="2020-03" db="EMBL/GenBank/DDBJ databases">
        <title>Draft sequencing of Paenibacilllus sp. S3N08.</title>
        <authorList>
            <person name="Kim D.-U."/>
        </authorList>
    </citation>
    <scope>NUCLEOTIDE SEQUENCE</scope>
    <source>
        <strain evidence="1">S3N08</strain>
    </source>
</reference>
<evidence type="ECO:0000313" key="2">
    <source>
        <dbReference type="Proteomes" id="UP001165962"/>
    </source>
</evidence>
<evidence type="ECO:0000313" key="1">
    <source>
        <dbReference type="EMBL" id="NHN33200.1"/>
    </source>
</evidence>
<dbReference type="Proteomes" id="UP001165962">
    <property type="component" value="Unassembled WGS sequence"/>
</dbReference>
<sequence>MKPFFRKHKEEPKNEVRIRVLDPDKDIISSTTDLDVNIFQIVNESFDTIEKQQQLINKLQKVGCYLEIWIETNKATKTQNGLSVRPLFVIVSKENSELVKHATENFGYILEIIAQKTGSESTIKSV</sequence>